<dbReference type="InterPro" id="IPR038765">
    <property type="entry name" value="Papain-like_cys_pep_sf"/>
</dbReference>
<feature type="chain" id="PRO_5039556965" description="Spi protease inhibitor domain-containing protein" evidence="7">
    <location>
        <begin position="21"/>
        <end position="773"/>
    </location>
</feature>
<evidence type="ECO:0000313" key="10">
    <source>
        <dbReference type="Proteomes" id="UP000806522"/>
    </source>
</evidence>
<keyword evidence="3 7" id="KW-0732">Signal</keyword>
<dbReference type="Proteomes" id="UP000806522">
    <property type="component" value="Unassembled WGS sequence"/>
</dbReference>
<dbReference type="SUPFAM" id="SSF54001">
    <property type="entry name" value="Cysteine proteinases"/>
    <property type="match status" value="1"/>
</dbReference>
<proteinExistence type="inferred from homology"/>
<keyword evidence="2" id="KW-0645">Protease</keyword>
<comment type="caution">
    <text evidence="9">The sequence shown here is derived from an EMBL/GenBank/DDBJ whole genome shotgun (WGS) entry which is preliminary data.</text>
</comment>
<keyword evidence="4" id="KW-0378">Hydrolase</keyword>
<dbReference type="PRINTS" id="PR00797">
    <property type="entry name" value="STREPTOPAIN"/>
</dbReference>
<dbReference type="Pfam" id="PF13734">
    <property type="entry name" value="Inhibitor_I69"/>
    <property type="match status" value="1"/>
</dbReference>
<dbReference type="GO" id="GO:0006508">
    <property type="term" value="P:proteolysis"/>
    <property type="evidence" value="ECO:0007669"/>
    <property type="project" value="UniProtKB-KW"/>
</dbReference>
<evidence type="ECO:0000256" key="7">
    <source>
        <dbReference type="SAM" id="SignalP"/>
    </source>
</evidence>
<evidence type="ECO:0000313" key="9">
    <source>
        <dbReference type="EMBL" id="MBE6269455.1"/>
    </source>
</evidence>
<feature type="active site" description="Proton acceptor" evidence="6">
    <location>
        <position position="292"/>
    </location>
</feature>
<evidence type="ECO:0000256" key="2">
    <source>
        <dbReference type="ARBA" id="ARBA00022670"/>
    </source>
</evidence>
<comment type="similarity">
    <text evidence="1">Belongs to the peptidase C10 family.</text>
</comment>
<evidence type="ECO:0000256" key="1">
    <source>
        <dbReference type="ARBA" id="ARBA00009693"/>
    </source>
</evidence>
<reference evidence="9" key="1">
    <citation type="submission" date="2019-04" db="EMBL/GenBank/DDBJ databases">
        <title>Evolution of Biomass-Degrading Anaerobic Consortia Revealed by Metagenomics.</title>
        <authorList>
            <person name="Peng X."/>
        </authorList>
    </citation>
    <scope>NUCLEOTIDE SEQUENCE</scope>
    <source>
        <strain evidence="9">SIG140</strain>
    </source>
</reference>
<evidence type="ECO:0000256" key="5">
    <source>
        <dbReference type="ARBA" id="ARBA00022807"/>
    </source>
</evidence>
<feature type="active site" description="Nucleophile" evidence="6">
    <location>
        <position position="165"/>
    </location>
</feature>
<keyword evidence="5" id="KW-0788">Thiol protease</keyword>
<evidence type="ECO:0000256" key="3">
    <source>
        <dbReference type="ARBA" id="ARBA00022729"/>
    </source>
</evidence>
<organism evidence="9 10">
    <name type="scientific">Xylanibacter ruminicola</name>
    <name type="common">Prevotella ruminicola</name>
    <dbReference type="NCBI Taxonomy" id="839"/>
    <lineage>
        <taxon>Bacteria</taxon>
        <taxon>Pseudomonadati</taxon>
        <taxon>Bacteroidota</taxon>
        <taxon>Bacteroidia</taxon>
        <taxon>Bacteroidales</taxon>
        <taxon>Prevotellaceae</taxon>
        <taxon>Xylanibacter</taxon>
    </lineage>
</organism>
<protein>
    <recommendedName>
        <fullName evidence="8">Spi protease inhibitor domain-containing protein</fullName>
    </recommendedName>
</protein>
<feature type="signal peptide" evidence="7">
    <location>
        <begin position="1"/>
        <end position="20"/>
    </location>
</feature>
<name>A0A9D5NXM0_XYLRU</name>
<dbReference type="AlphaFoldDB" id="A0A9D5NXM0"/>
<evidence type="ECO:0000256" key="6">
    <source>
        <dbReference type="PIRSR" id="PIRSR600200-1"/>
    </source>
</evidence>
<dbReference type="Pfam" id="PF01640">
    <property type="entry name" value="Peptidase_C10"/>
    <property type="match status" value="2"/>
</dbReference>
<evidence type="ECO:0000256" key="4">
    <source>
        <dbReference type="ARBA" id="ARBA00022801"/>
    </source>
</evidence>
<gene>
    <name evidence="9" type="ORF">E7101_00650</name>
</gene>
<dbReference type="InterPro" id="IPR025896">
    <property type="entry name" value="Spi_Prtas-inh"/>
</dbReference>
<accession>A0A9D5NXM0</accession>
<dbReference type="InterPro" id="IPR000200">
    <property type="entry name" value="Peptidase_C10"/>
</dbReference>
<dbReference type="EMBL" id="SUYC01000001">
    <property type="protein sequence ID" value="MBE6269455.1"/>
    <property type="molecule type" value="Genomic_DNA"/>
</dbReference>
<feature type="domain" description="Spi protease inhibitor" evidence="8">
    <location>
        <begin position="20"/>
        <end position="115"/>
    </location>
</feature>
<evidence type="ECO:0000259" key="8">
    <source>
        <dbReference type="Pfam" id="PF13734"/>
    </source>
</evidence>
<sequence length="773" mass="84146">MKKYLLSSFLVLFSFLLAVAAPVDEQQARKIASDFLRGKMPHVTRAASGELTRAVTGVADGDNAGIYVFNADNSFVIVSADDRTPAVLGYSDNGVFDKNNVPDGLKSMLMNFQQALSSNRIVTRGAVPTHNAIKALLKTKWNQFGPYNLSCPVDKETGETSVAGCVATAMAQVMYYHKWPATYEWDKMKTEYATTDSTEAAYAVAKLMADVGAAVKMDYSSKGSSASAVYAVEALRNTFGYALSTDYSLRTNYTVVEWDALIYNNLAESKPVMYSGQAIDIDENGVGVQAGHSFVVDGYDGEGLYHVNWGWGGLSDGYFLLSLMNPDNQGAGGTSGSEGYGFEQDAIVGIAPAASTHDSVVRMWAELFTVNDKAQLTLNRSNTSADFPKFKAQYVSYNIWPDTQNCDVGLALYQGEKLVKLLETDALEFPAGKGCYVYYDCAFGKDLADGTYQLRPVCHNTGQSDFVVQLQGMDCYVNVVIDGLTMQLTVHGLSSSQAATNFTCNSKQVSTDNVVGRPITFELNVTDKNVIGNSPIFLWGNEKETETVLLAGVGSNLDPGDTGDVTIHYTPQREGTYKFYFSTSGSDLSAAFDSVEVVVGAAPIFDLVVDIDFEVEGAVNHVVSGSTLKGVAKIKNNSSEMYYSGLHLWLLQENSSDNRFYYFDGKSKTVKIQVGETVEVPFVFENLAVDTNYALYVEMMDKGQYVWVNNKDGYIPSSAVYALTGETAIKAVSTDMPDADVYDMRGVRLGKASALKSLPKGIYIINKKKVVNK</sequence>
<dbReference type="InterPro" id="IPR044934">
    <property type="entry name" value="Streptopain_sf"/>
</dbReference>
<dbReference type="Gene3D" id="3.90.70.50">
    <property type="entry name" value="Peptidase C10, streptopain"/>
    <property type="match status" value="1"/>
</dbReference>
<dbReference type="GO" id="GO:0008234">
    <property type="term" value="F:cysteine-type peptidase activity"/>
    <property type="evidence" value="ECO:0007669"/>
    <property type="project" value="UniProtKB-KW"/>
</dbReference>